<accession>A0A2W0H8X6</accession>
<keyword evidence="1" id="KW-1133">Transmembrane helix</keyword>
<feature type="transmembrane region" description="Helical" evidence="1">
    <location>
        <begin position="118"/>
        <end position="143"/>
    </location>
</feature>
<evidence type="ECO:0000256" key="1">
    <source>
        <dbReference type="SAM" id="Phobius"/>
    </source>
</evidence>
<dbReference type="EMBL" id="PDOF01000001">
    <property type="protein sequence ID" value="PYZ97206.1"/>
    <property type="molecule type" value="Genomic_DNA"/>
</dbReference>
<keyword evidence="3" id="KW-1185">Reference proteome</keyword>
<keyword evidence="1" id="KW-0812">Transmembrane</keyword>
<proteinExistence type="predicted"/>
<dbReference type="PANTHER" id="PTHR41260:SF1">
    <property type="entry name" value="PROTEIN ECSC"/>
    <property type="match status" value="1"/>
</dbReference>
<sequence>MMSNTREEKILEEIRAWEDSYFEEAGSDLTLTYHKWMNEVYAAAEGKWKGKLLTAVDDVLFHVQSALQQTRYEKQTVEYLLTEARVFRSDIREIEDLKKLSIDQLRFMARKQLAKQRLVALAQGGVTGFGGVLFTLSDLPLLLAINLRTIQRIAMTYGYDMRKPYEMMFVLKVFHVVTLPRHLQYEAWSQLEHEAGSADEDWIFYDGEDSVVTDAWMQRPLQNVTKLFVLTVLRKKLVQGIPLFSIFTGAAYNYQLTKQVAEAAHQFYQKRHLTEKLRMKP</sequence>
<comment type="caution">
    <text evidence="2">The sequence shown here is derived from an EMBL/GenBank/DDBJ whole genome shotgun (WGS) entry which is preliminary data.</text>
</comment>
<gene>
    <name evidence="2" type="ORF">CR205_00975</name>
</gene>
<keyword evidence="1" id="KW-0472">Membrane</keyword>
<organism evidence="2 3">
    <name type="scientific">Alteribacter lacisalsi</name>
    <dbReference type="NCBI Taxonomy" id="2045244"/>
    <lineage>
        <taxon>Bacteria</taxon>
        <taxon>Bacillati</taxon>
        <taxon>Bacillota</taxon>
        <taxon>Bacilli</taxon>
        <taxon>Bacillales</taxon>
        <taxon>Bacillaceae</taxon>
        <taxon>Alteribacter</taxon>
    </lineage>
</organism>
<evidence type="ECO:0000313" key="2">
    <source>
        <dbReference type="EMBL" id="PYZ97206.1"/>
    </source>
</evidence>
<evidence type="ECO:0000313" key="3">
    <source>
        <dbReference type="Proteomes" id="UP000248066"/>
    </source>
</evidence>
<dbReference type="InterPro" id="IPR024787">
    <property type="entry name" value="EcsC"/>
</dbReference>
<dbReference type="AlphaFoldDB" id="A0A2W0H8X6"/>
<protein>
    <submittedName>
        <fullName evidence="2">ABC transporter substrate-binding protein</fullName>
    </submittedName>
</protein>
<dbReference type="Proteomes" id="UP000248066">
    <property type="component" value="Unassembled WGS sequence"/>
</dbReference>
<reference evidence="2 3" key="1">
    <citation type="submission" date="2017-10" db="EMBL/GenBank/DDBJ databases">
        <title>Bacillus sp. nov., a halophilic bacterium isolated from a Yangshapao Lake.</title>
        <authorList>
            <person name="Wang H."/>
        </authorList>
    </citation>
    <scope>NUCLEOTIDE SEQUENCE [LARGE SCALE GENOMIC DNA]</scope>
    <source>
        <strain evidence="2 3">YSP-3</strain>
    </source>
</reference>
<name>A0A2W0H8X6_9BACI</name>
<dbReference type="PANTHER" id="PTHR41260">
    <property type="entry name" value="PROTEIN ECSC"/>
    <property type="match status" value="1"/>
</dbReference>
<dbReference type="Pfam" id="PF12787">
    <property type="entry name" value="EcsC"/>
    <property type="match status" value="1"/>
</dbReference>